<accession>A0AB39CEP7</accession>
<name>A0AB39CEP7_9VIRU</name>
<evidence type="ECO:0000313" key="1">
    <source>
        <dbReference type="EMBL" id="XDJ15300.1"/>
    </source>
</evidence>
<reference evidence="1" key="1">
    <citation type="submission" date="2024-07" db="EMBL/GenBank/DDBJ databases">
        <authorList>
            <person name="Bringhurst R.M."/>
            <person name="Homer T.E."/>
        </authorList>
    </citation>
    <scope>NUCLEOTIDE SEQUENCE</scope>
</reference>
<sequence>MTRIGNFKTAKHSYEATVEKNGQRFKITIDANTRASAGKLARDNGYSVCDMNMVG</sequence>
<protein>
    <submittedName>
        <fullName evidence="1">Uncharacterized protein</fullName>
    </submittedName>
</protein>
<organism evidence="1">
    <name type="scientific">Pseudomonas phage HRDY3</name>
    <dbReference type="NCBI Taxonomy" id="3236930"/>
    <lineage>
        <taxon>Viruses</taxon>
    </lineage>
</organism>
<dbReference type="EMBL" id="PQ015379">
    <property type="protein sequence ID" value="XDJ15300.1"/>
    <property type="molecule type" value="Genomic_DNA"/>
</dbReference>
<proteinExistence type="predicted"/>